<accession>A0A9Q1R0N9</accession>
<dbReference type="OrthoDB" id="1707188at2759"/>
<dbReference type="Gene3D" id="3.40.50.1820">
    <property type="entry name" value="alpha/beta hydrolase"/>
    <property type="match status" value="1"/>
</dbReference>
<comment type="caution">
    <text evidence="1">The sequence shown here is derived from an EMBL/GenBank/DDBJ whole genome shotgun (WGS) entry which is preliminary data.</text>
</comment>
<dbReference type="AlphaFoldDB" id="A0A9Q1R0N9"/>
<dbReference type="Proteomes" id="UP001152561">
    <property type="component" value="Unassembled WGS sequence"/>
</dbReference>
<reference evidence="2" key="1">
    <citation type="journal article" date="2023" name="Proc. Natl. Acad. Sci. U.S.A.">
        <title>Genomic and structural basis for evolution of tropane alkaloid biosynthesis.</title>
        <authorList>
            <person name="Wanga Y.-J."/>
            <person name="Taina T."/>
            <person name="Yua J.-Y."/>
            <person name="Lia J."/>
            <person name="Xua B."/>
            <person name="Chenc J."/>
            <person name="D'Auriad J.C."/>
            <person name="Huanga J.-P."/>
            <person name="Huanga S.-X."/>
        </authorList>
    </citation>
    <scope>NUCLEOTIDE SEQUENCE [LARGE SCALE GENOMIC DNA]</scope>
    <source>
        <strain evidence="2">cv. KIB-2019</strain>
    </source>
</reference>
<organism evidence="1 2">
    <name type="scientific">Anisodus acutangulus</name>
    <dbReference type="NCBI Taxonomy" id="402998"/>
    <lineage>
        <taxon>Eukaryota</taxon>
        <taxon>Viridiplantae</taxon>
        <taxon>Streptophyta</taxon>
        <taxon>Embryophyta</taxon>
        <taxon>Tracheophyta</taxon>
        <taxon>Spermatophyta</taxon>
        <taxon>Magnoliopsida</taxon>
        <taxon>eudicotyledons</taxon>
        <taxon>Gunneridae</taxon>
        <taxon>Pentapetalae</taxon>
        <taxon>asterids</taxon>
        <taxon>lamiids</taxon>
        <taxon>Solanales</taxon>
        <taxon>Solanaceae</taxon>
        <taxon>Solanoideae</taxon>
        <taxon>Hyoscyameae</taxon>
        <taxon>Anisodus</taxon>
    </lineage>
</organism>
<dbReference type="SUPFAM" id="SSF53474">
    <property type="entry name" value="alpha/beta-Hydrolases"/>
    <property type="match status" value="1"/>
</dbReference>
<dbReference type="PANTHER" id="PTHR31479">
    <property type="entry name" value="ALPHA/BETA-HYDROLASES SUPERFAMILY PROTEIN"/>
    <property type="match status" value="1"/>
</dbReference>
<dbReference type="InterPro" id="IPR029058">
    <property type="entry name" value="AB_hydrolase_fold"/>
</dbReference>
<evidence type="ECO:0000313" key="1">
    <source>
        <dbReference type="EMBL" id="KAJ8534530.1"/>
    </source>
</evidence>
<keyword evidence="2" id="KW-1185">Reference proteome</keyword>
<gene>
    <name evidence="1" type="ORF">K7X08_016258</name>
</gene>
<protein>
    <submittedName>
        <fullName evidence="1">Uncharacterized protein</fullName>
    </submittedName>
</protein>
<dbReference type="PANTHER" id="PTHR31479:SF37">
    <property type="entry name" value="FUNGAL LIPASE-LIKE DOMAIN-CONTAINING PROTEIN"/>
    <property type="match status" value="1"/>
</dbReference>
<sequence length="247" mass="27514">MRNEMVAVEGEIKMENLKADDNVESHPYAFHVSGPRNVASPNWRDIINSSWKDSNYKRTVMACFVQAVCLLEIDRQENRTEENALAPKWLIPFKYKPSGAPRAGVALRGTLLKIQTMRRDIEDDLRFLAWESLKGSVRFNAALNALKSIATKYGSNNVCIVGHSLGAGFALQVGKVLAKEGVHVEAHLFNPPSISLAMSLRNIGEEAGYAWKRLKSMLPSNTDTQTSYEENVVFSDRSKAMGASFIH</sequence>
<dbReference type="EMBL" id="JAJAGQ010000019">
    <property type="protein sequence ID" value="KAJ8534530.1"/>
    <property type="molecule type" value="Genomic_DNA"/>
</dbReference>
<name>A0A9Q1R0N9_9SOLA</name>
<evidence type="ECO:0000313" key="2">
    <source>
        <dbReference type="Proteomes" id="UP001152561"/>
    </source>
</evidence>
<proteinExistence type="predicted"/>